<protein>
    <submittedName>
        <fullName evidence="1">Uncharacterized protein</fullName>
    </submittedName>
</protein>
<keyword evidence="2" id="KW-1185">Reference proteome</keyword>
<dbReference type="EMBL" id="BGZK01002977">
    <property type="protein sequence ID" value="GBP97646.1"/>
    <property type="molecule type" value="Genomic_DNA"/>
</dbReference>
<organism evidence="1 2">
    <name type="scientific">Eumeta variegata</name>
    <name type="common">Bagworm moth</name>
    <name type="synonym">Eumeta japonica</name>
    <dbReference type="NCBI Taxonomy" id="151549"/>
    <lineage>
        <taxon>Eukaryota</taxon>
        <taxon>Metazoa</taxon>
        <taxon>Ecdysozoa</taxon>
        <taxon>Arthropoda</taxon>
        <taxon>Hexapoda</taxon>
        <taxon>Insecta</taxon>
        <taxon>Pterygota</taxon>
        <taxon>Neoptera</taxon>
        <taxon>Endopterygota</taxon>
        <taxon>Lepidoptera</taxon>
        <taxon>Glossata</taxon>
        <taxon>Ditrysia</taxon>
        <taxon>Tineoidea</taxon>
        <taxon>Psychidae</taxon>
        <taxon>Oiketicinae</taxon>
        <taxon>Eumeta</taxon>
    </lineage>
</organism>
<evidence type="ECO:0000313" key="2">
    <source>
        <dbReference type="Proteomes" id="UP000299102"/>
    </source>
</evidence>
<proteinExistence type="predicted"/>
<evidence type="ECO:0000313" key="1">
    <source>
        <dbReference type="EMBL" id="GBP97646.1"/>
    </source>
</evidence>
<dbReference type="Proteomes" id="UP000299102">
    <property type="component" value="Unassembled WGS sequence"/>
</dbReference>
<name>A0A4C2AAH6_EUMVA</name>
<comment type="caution">
    <text evidence="1">The sequence shown here is derived from an EMBL/GenBank/DDBJ whole genome shotgun (WGS) entry which is preliminary data.</text>
</comment>
<accession>A0A4C2AAH6</accession>
<sequence length="129" mass="14152">MGLLARTLGRTLMQGLQTSAGRSIHTTAAVNSDPGVHGGNRTTCTLIPGMVLALNWFMLYKRFSRRNDREAMRGGGISSRVVLGKSDPLSILATPDYSVAGELQTLNMKLRNELDLYANVVHVRSFTWC</sequence>
<dbReference type="OrthoDB" id="10261637at2759"/>
<gene>
    <name evidence="1" type="ORF">EVAR_100778_1</name>
</gene>
<reference evidence="1 2" key="1">
    <citation type="journal article" date="2019" name="Commun. Biol.">
        <title>The bagworm genome reveals a unique fibroin gene that provides high tensile strength.</title>
        <authorList>
            <person name="Kono N."/>
            <person name="Nakamura H."/>
            <person name="Ohtoshi R."/>
            <person name="Tomita M."/>
            <person name="Numata K."/>
            <person name="Arakawa K."/>
        </authorList>
    </citation>
    <scope>NUCLEOTIDE SEQUENCE [LARGE SCALE GENOMIC DNA]</scope>
</reference>
<dbReference type="AlphaFoldDB" id="A0A4C2AAH6"/>
<dbReference type="STRING" id="151549.A0A4C2AAH6"/>